<gene>
    <name evidence="9" type="ORF">CANARDRAFT_182088</name>
</gene>
<dbReference type="InterPro" id="IPR017441">
    <property type="entry name" value="Protein_kinase_ATP_BS"/>
</dbReference>
<organism evidence="9 10">
    <name type="scientific">[Candida] arabinofermentans NRRL YB-2248</name>
    <dbReference type="NCBI Taxonomy" id="983967"/>
    <lineage>
        <taxon>Eukaryota</taxon>
        <taxon>Fungi</taxon>
        <taxon>Dikarya</taxon>
        <taxon>Ascomycota</taxon>
        <taxon>Saccharomycotina</taxon>
        <taxon>Pichiomycetes</taxon>
        <taxon>Pichiales</taxon>
        <taxon>Pichiaceae</taxon>
        <taxon>Ogataea</taxon>
        <taxon>Ogataea/Candida clade</taxon>
    </lineage>
</organism>
<dbReference type="Gene3D" id="3.30.200.20">
    <property type="entry name" value="Phosphorylase Kinase, domain 1"/>
    <property type="match status" value="1"/>
</dbReference>
<dbReference type="Proteomes" id="UP000094801">
    <property type="component" value="Unassembled WGS sequence"/>
</dbReference>
<dbReference type="GO" id="GO:0005524">
    <property type="term" value="F:ATP binding"/>
    <property type="evidence" value="ECO:0007669"/>
    <property type="project" value="UniProtKB-UniRule"/>
</dbReference>
<feature type="region of interest" description="Disordered" evidence="7">
    <location>
        <begin position="1"/>
        <end position="44"/>
    </location>
</feature>
<dbReference type="EMBL" id="KV453862">
    <property type="protein sequence ID" value="ODV83552.1"/>
    <property type="molecule type" value="Genomic_DNA"/>
</dbReference>
<feature type="non-terminal residue" evidence="9">
    <location>
        <position position="1"/>
    </location>
</feature>
<dbReference type="GO" id="GO:0110031">
    <property type="term" value="P:negative regulation of G2/MI transition of meiotic cell cycle"/>
    <property type="evidence" value="ECO:0007669"/>
    <property type="project" value="TreeGrafter"/>
</dbReference>
<dbReference type="PANTHER" id="PTHR11042:SF196">
    <property type="entry name" value="MITOSIS INHIBITOR PROTEIN KINASE SWE1"/>
    <property type="match status" value="1"/>
</dbReference>
<dbReference type="PROSITE" id="PS50011">
    <property type="entry name" value="PROTEIN_KINASE_DOM"/>
    <property type="match status" value="1"/>
</dbReference>
<evidence type="ECO:0000256" key="5">
    <source>
        <dbReference type="ARBA" id="ARBA00037982"/>
    </source>
</evidence>
<comment type="similarity">
    <text evidence="5">Belongs to the protein kinase superfamily. Ser/Thr protein kinase family. GCN2 subfamily.</text>
</comment>
<dbReference type="GO" id="GO:0004713">
    <property type="term" value="F:protein tyrosine kinase activity"/>
    <property type="evidence" value="ECO:0007669"/>
    <property type="project" value="TreeGrafter"/>
</dbReference>
<feature type="compositionally biased region" description="Low complexity" evidence="7">
    <location>
        <begin position="112"/>
        <end position="121"/>
    </location>
</feature>
<dbReference type="InterPro" id="IPR000719">
    <property type="entry name" value="Prot_kinase_dom"/>
</dbReference>
<dbReference type="Gene3D" id="1.10.510.10">
    <property type="entry name" value="Transferase(Phosphotransferase) domain 1"/>
    <property type="match status" value="1"/>
</dbReference>
<dbReference type="AlphaFoldDB" id="A0A1E4SVV0"/>
<keyword evidence="2 6" id="KW-0547">Nucleotide-binding</keyword>
<evidence type="ECO:0000256" key="3">
    <source>
        <dbReference type="ARBA" id="ARBA00022777"/>
    </source>
</evidence>
<keyword evidence="4 6" id="KW-0067">ATP-binding</keyword>
<protein>
    <recommendedName>
        <fullName evidence="8">Protein kinase domain-containing protein</fullName>
    </recommendedName>
</protein>
<dbReference type="PROSITE" id="PS00108">
    <property type="entry name" value="PROTEIN_KINASE_ST"/>
    <property type="match status" value="1"/>
</dbReference>
<dbReference type="PANTHER" id="PTHR11042">
    <property type="entry name" value="EUKARYOTIC TRANSLATION INITIATION FACTOR 2-ALPHA KINASE EIF2-ALPHA KINASE -RELATED"/>
    <property type="match status" value="1"/>
</dbReference>
<feature type="compositionally biased region" description="Polar residues" evidence="7">
    <location>
        <begin position="16"/>
        <end position="27"/>
    </location>
</feature>
<evidence type="ECO:0000259" key="8">
    <source>
        <dbReference type="PROSITE" id="PS50011"/>
    </source>
</evidence>
<evidence type="ECO:0000313" key="9">
    <source>
        <dbReference type="EMBL" id="ODV83552.1"/>
    </source>
</evidence>
<dbReference type="STRING" id="983967.A0A1E4SVV0"/>
<dbReference type="InterPro" id="IPR011009">
    <property type="entry name" value="Kinase-like_dom_sf"/>
</dbReference>
<keyword evidence="3" id="KW-0418">Kinase</keyword>
<dbReference type="GO" id="GO:0005737">
    <property type="term" value="C:cytoplasm"/>
    <property type="evidence" value="ECO:0007669"/>
    <property type="project" value="TreeGrafter"/>
</dbReference>
<reference evidence="10" key="1">
    <citation type="submission" date="2016-04" db="EMBL/GenBank/DDBJ databases">
        <title>Comparative genomics of biotechnologically important yeasts.</title>
        <authorList>
            <consortium name="DOE Joint Genome Institute"/>
            <person name="Riley R."/>
            <person name="Haridas S."/>
            <person name="Wolfe K.H."/>
            <person name="Lopes M.R."/>
            <person name="Hittinger C.T."/>
            <person name="Goker M."/>
            <person name="Salamov A."/>
            <person name="Wisecaver J."/>
            <person name="Long T.M."/>
            <person name="Aerts A.L."/>
            <person name="Barry K."/>
            <person name="Choi C."/>
            <person name="Clum A."/>
            <person name="Coughlan A.Y."/>
            <person name="Deshpande S."/>
            <person name="Douglass A.P."/>
            <person name="Hanson S.J."/>
            <person name="Klenk H.-P."/>
            <person name="Labutti K."/>
            <person name="Lapidus A."/>
            <person name="Lindquist E."/>
            <person name="Lipzen A."/>
            <person name="Meier-Kolthoff J.P."/>
            <person name="Ohm R.A."/>
            <person name="Otillar R.P."/>
            <person name="Pangilinan J."/>
            <person name="Peng Y."/>
            <person name="Rokas A."/>
            <person name="Rosa C.A."/>
            <person name="Scheuner C."/>
            <person name="Sibirny A.A."/>
            <person name="Slot J.C."/>
            <person name="Stielow J.B."/>
            <person name="Sun H."/>
            <person name="Kurtzman C.P."/>
            <person name="Blackwell M."/>
            <person name="Grigoriev I.V."/>
            <person name="Jeffries T.W."/>
        </authorList>
    </citation>
    <scope>NUCLEOTIDE SEQUENCE [LARGE SCALE GENOMIC DNA]</scope>
    <source>
        <strain evidence="10">NRRL YB-2248</strain>
    </source>
</reference>
<feature type="compositionally biased region" description="Low complexity" evidence="7">
    <location>
        <begin position="28"/>
        <end position="37"/>
    </location>
</feature>
<evidence type="ECO:0000256" key="6">
    <source>
        <dbReference type="PROSITE-ProRule" id="PRU10141"/>
    </source>
</evidence>
<accession>A0A1E4SVV0</accession>
<feature type="binding site" evidence="6">
    <location>
        <position position="356"/>
    </location>
    <ligand>
        <name>ATP</name>
        <dbReference type="ChEBI" id="CHEBI:30616"/>
    </ligand>
</feature>
<keyword evidence="10" id="KW-1185">Reference proteome</keyword>
<dbReference type="SMART" id="SM00220">
    <property type="entry name" value="S_TKc"/>
    <property type="match status" value="1"/>
</dbReference>
<evidence type="ECO:0000313" key="10">
    <source>
        <dbReference type="Proteomes" id="UP000094801"/>
    </source>
</evidence>
<evidence type="ECO:0000256" key="1">
    <source>
        <dbReference type="ARBA" id="ARBA00022679"/>
    </source>
</evidence>
<dbReference type="InterPro" id="IPR008271">
    <property type="entry name" value="Ser/Thr_kinase_AS"/>
</dbReference>
<dbReference type="SUPFAM" id="SSF56112">
    <property type="entry name" value="Protein kinase-like (PK-like)"/>
    <property type="match status" value="1"/>
</dbReference>
<evidence type="ECO:0000256" key="4">
    <source>
        <dbReference type="ARBA" id="ARBA00022840"/>
    </source>
</evidence>
<keyword evidence="1" id="KW-0808">Transferase</keyword>
<name>A0A1E4SVV0_9ASCO</name>
<feature type="non-terminal residue" evidence="9">
    <location>
        <position position="682"/>
    </location>
</feature>
<dbReference type="GO" id="GO:0005634">
    <property type="term" value="C:nucleus"/>
    <property type="evidence" value="ECO:0007669"/>
    <property type="project" value="TreeGrafter"/>
</dbReference>
<feature type="region of interest" description="Disordered" evidence="7">
    <location>
        <begin position="74"/>
        <end position="129"/>
    </location>
</feature>
<dbReference type="GO" id="GO:0030447">
    <property type="term" value="P:filamentous growth"/>
    <property type="evidence" value="ECO:0007669"/>
    <property type="project" value="UniProtKB-ARBA"/>
</dbReference>
<dbReference type="InterPro" id="IPR050339">
    <property type="entry name" value="CC_SR_Kinase"/>
</dbReference>
<feature type="domain" description="Protein kinase" evidence="8">
    <location>
        <begin position="329"/>
        <end position="661"/>
    </location>
</feature>
<dbReference type="OrthoDB" id="5337378at2759"/>
<dbReference type="Pfam" id="PF00069">
    <property type="entry name" value="Pkinase"/>
    <property type="match status" value="1"/>
</dbReference>
<proteinExistence type="inferred from homology"/>
<evidence type="ECO:0000256" key="2">
    <source>
        <dbReference type="ARBA" id="ARBA00022741"/>
    </source>
</evidence>
<evidence type="ECO:0000256" key="7">
    <source>
        <dbReference type="SAM" id="MobiDB-lite"/>
    </source>
</evidence>
<dbReference type="PROSITE" id="PS00107">
    <property type="entry name" value="PROTEIN_KINASE_ATP"/>
    <property type="match status" value="1"/>
</dbReference>
<sequence>ASPLDSPSKSGKHKQSSINNSKLFSSGQQQQQQQQLQTPSTNASQAFITPASFKSVKPLQTAFSSTGLQSKKLVGSTKQKLMPETPCKRQPPVAVVDATLTPRSSNKKKDTGSGSTTSSGSRLPRSQRAVNTADLQSCILRFTNEFDDFYDDENNSNTSIFRDHDSNKKDLMDEDLDLEKIDDANFEGFSGFESLENLPPTPTRLGVGNNNEVHISNSGTPTKQINYWQRANSSTNTTKLNVSTEFLGSTVSMNSPRTPIEPSFGSTTNFRFQKPEMGLGMSQSNLSNSSLQQQSSSQLDLSQLQQQYLLQQQSAKRRNTIDYHLLSKFNNCNLIGSGEFSIVYEIQYEGFKYAVKRTKTPLGGPKTRLRKLEEVEILKTLQASYHIDGDEGDNDNHEYVLNLINFWEFNSYLYIMTDCCENGSLDKFLTENGSVSKLDEWRVWKILIEILLGLKFIHQCDILHLDLKPANIFITFEGSLKIGDFGVAVKLPIPPYFDREGDREYIAPEVISRHMYGKPADIFSVGLIMVEIAANIVLPDNGTSWQKLRSGDLTDAGRLSSCDLTDLDGSVFSSSNTAYSSATSNGTSGTGNGFVNGGSNSISEVQKVRNRMNVPSWAPTWYHDNSATLDKLVTWMINPNPSIRPTAEYVLRSWECGMVEMRRKSGATIYEGDFGPRPDEMD</sequence>